<proteinExistence type="predicted"/>
<gene>
    <name evidence="1" type="ORF">LBBP_02854</name>
</gene>
<evidence type="ECO:0000313" key="2">
    <source>
        <dbReference type="Proteomes" id="UP000058857"/>
    </source>
</evidence>
<dbReference type="RefSeq" id="WP_002731187.1">
    <property type="nucleotide sequence ID" value="NZ_CP012029.1"/>
</dbReference>
<name>A0A0E3B3D2_LEPBO</name>
<dbReference type="GeneID" id="61174603"/>
<organism evidence="1">
    <name type="scientific">Leptospira borgpetersenii serovar Ballum</name>
    <dbReference type="NCBI Taxonomy" id="280505"/>
    <lineage>
        <taxon>Bacteria</taxon>
        <taxon>Pseudomonadati</taxon>
        <taxon>Spirochaetota</taxon>
        <taxon>Spirochaetia</taxon>
        <taxon>Leptospirales</taxon>
        <taxon>Leptospiraceae</taxon>
        <taxon>Leptospira</taxon>
    </lineage>
</organism>
<dbReference type="Proteomes" id="UP000058857">
    <property type="component" value="Chromosome 1"/>
</dbReference>
<accession>A0A0E3B3D2</accession>
<dbReference type="AlphaFoldDB" id="A0A0E3B3D2"/>
<dbReference type="PATRIC" id="fig|280505.15.peg.2785"/>
<dbReference type="NCBIfam" id="NF047586">
    <property type="entry name" value="LIC11270_fam"/>
    <property type="match status" value="1"/>
</dbReference>
<dbReference type="EMBL" id="CP012029">
    <property type="protein sequence ID" value="ALO27070.1"/>
    <property type="molecule type" value="Genomic_DNA"/>
</dbReference>
<evidence type="ECO:0000313" key="1">
    <source>
        <dbReference type="EMBL" id="ALO27070.1"/>
    </source>
</evidence>
<reference evidence="1 2" key="1">
    <citation type="journal article" date="2015" name="PLoS Negl. Trop. Dis.">
        <title>Distribution of Plasmids in Distinct Leptospira Pathogenic Species.</title>
        <authorList>
            <person name="Wang Y."/>
            <person name="Zhuang X."/>
            <person name="Zhong Y."/>
            <person name="Zhang C."/>
            <person name="Zhang Y."/>
            <person name="Zeng L."/>
            <person name="Zhu Y."/>
            <person name="He P."/>
            <person name="Dong K."/>
            <person name="Pal U."/>
            <person name="Guo X."/>
            <person name="Qin J."/>
        </authorList>
    </citation>
    <scope>NUCLEOTIDE SEQUENCE [LARGE SCALE GENOMIC DNA]</scope>
    <source>
        <strain evidence="1 2">56604</strain>
    </source>
</reference>
<protein>
    <submittedName>
        <fullName evidence="1">Uncharacterized protein</fullName>
    </submittedName>
</protein>
<sequence>MKRSYFSFLPTLFVFLMFFCKVGDWHGKGSKFPVISTLFNQRMLLLVKGTYATDNPIGFEAYSGGTGQLYQDTNGEEGLDPAFGLAGVPLAQNLPIFIDIGEIRMSTKYQEGTFDLSLIKNVKDTKKFWDEIAPNRQVFCTIPYTTNSNSCRLNDGEIKAIQFFNGEGVAYPSNDPTSATDWGAFGNGPVQFYYTGLYLRSLVTAWATEPGLTFSNLTLFDNYRVPGINIVPRLSYKPGVDSTTKTMYPPLVFPILYKVENGDQDMLVYPGFDPYILEVRMNLKENLMIHSYVSSIGGVRTLVGISDWKPDSNHKGESDMGGNLLIRSRIIRPEIASSLIVLGGTASTTHYYGVYRLAETDINTKLPLIASPVQGASTKMKYIHPGEYRLLCIGDLARVDGYPETVVRETVFTVPENAPRSEVQVNLSCP</sequence>